<feature type="transmembrane region" description="Helical" evidence="11">
    <location>
        <begin position="271"/>
        <end position="297"/>
    </location>
</feature>
<keyword evidence="2" id="KW-0813">Transport</keyword>
<sequence length="542" mass="57385">MFGLLLLCRRSVVGLSLFGRRRVASPVPAGRTLFSFPAADTWFSAGSINVRRVCPAADSAKNASNKGMLVKTGNPFLQIKHDVTEMGVFGLGKIIVQALLVGSATGAVVGLFRHLNDAITLWLVGAVGQRGLADHLMVLAVFGGLLLLAVISVLLLRAEPLISGSGIPQVELMVKGKLRMNWLRVLLCKFAGALAALTGGLSVGREGPCIMMGASLGVGVGTLWKDSTAANNPRYLVGGSAAGLAAAFGAPLAGMCFAFEEMKTPLRAPMVITCAITAFAAIYVMQGIFGFGLVFPFGVHSMLPWREWWLVPVAGVVMGGLGVLYNTVLIRMTLWADKTRLLPLHLRVVIPFMCAGLFLYFYPTVLAGFGIGALDLARLSIPLTALLLLLGVKMLFSCASFATGVAGGLLMPILFMGGMAGACLASTMLLFDMVAPDRAATILILCMAGLFGSSVRAPLTGAFLMLEMTDSYHNMVFVILAAYIAAFVADKLGNEPVYDSLRRRCVIQGRIRMPRRKPRRPQGPQGGAGGAMAKRAFSQPGT</sequence>
<comment type="subcellular location">
    <subcellularLocation>
        <location evidence="1">Membrane</location>
        <topology evidence="1">Multi-pass membrane protein</topology>
    </subcellularLocation>
</comment>
<evidence type="ECO:0000256" key="7">
    <source>
        <dbReference type="ARBA" id="ARBA00023173"/>
    </source>
</evidence>
<feature type="transmembrane region" description="Helical" evidence="11">
    <location>
        <begin position="439"/>
        <end position="459"/>
    </location>
</feature>
<dbReference type="InterPro" id="IPR001807">
    <property type="entry name" value="ClC"/>
</dbReference>
<dbReference type="SUPFAM" id="SSF81340">
    <property type="entry name" value="Clc chloride channel"/>
    <property type="match status" value="1"/>
</dbReference>
<feature type="region of interest" description="Disordered" evidence="10">
    <location>
        <begin position="512"/>
        <end position="542"/>
    </location>
</feature>
<dbReference type="AlphaFoldDB" id="A0AA94L1Q3"/>
<feature type="transmembrane region" description="Helical" evidence="11">
    <location>
        <begin position="409"/>
        <end position="433"/>
    </location>
</feature>
<comment type="caution">
    <text evidence="12">The sequence shown here is derived from an EMBL/GenBank/DDBJ whole genome shotgun (WGS) entry which is preliminary data.</text>
</comment>
<dbReference type="GO" id="GO:0005254">
    <property type="term" value="F:chloride channel activity"/>
    <property type="evidence" value="ECO:0007669"/>
    <property type="project" value="UniProtKB-KW"/>
</dbReference>
<feature type="transmembrane region" description="Helical" evidence="11">
    <location>
        <begin position="182"/>
        <end position="203"/>
    </location>
</feature>
<dbReference type="EMBL" id="FPIW01000010">
    <property type="protein sequence ID" value="SFW33573.1"/>
    <property type="molecule type" value="Genomic_DNA"/>
</dbReference>
<keyword evidence="5" id="KW-0406">Ion transport</keyword>
<dbReference type="PRINTS" id="PR00762">
    <property type="entry name" value="CLCHANNEL"/>
</dbReference>
<keyword evidence="7" id="KW-0869">Chloride channel</keyword>
<gene>
    <name evidence="12" type="ORF">SAMN02910291_00891</name>
</gene>
<feature type="transmembrane region" description="Helical" evidence="11">
    <location>
        <begin position="235"/>
        <end position="259"/>
    </location>
</feature>
<dbReference type="Gene3D" id="1.10.3080.10">
    <property type="entry name" value="Clc chloride channel"/>
    <property type="match status" value="1"/>
</dbReference>
<evidence type="ECO:0000256" key="2">
    <source>
        <dbReference type="ARBA" id="ARBA00022448"/>
    </source>
</evidence>
<proteinExistence type="predicted"/>
<dbReference type="GO" id="GO:0034707">
    <property type="term" value="C:chloride channel complex"/>
    <property type="evidence" value="ECO:0007669"/>
    <property type="project" value="UniProtKB-KW"/>
</dbReference>
<reference evidence="13" key="1">
    <citation type="submission" date="2016-11" db="EMBL/GenBank/DDBJ databases">
        <authorList>
            <person name="Jaros S."/>
            <person name="Januszkiewicz K."/>
            <person name="Wedrychowicz H."/>
        </authorList>
    </citation>
    <scope>NUCLEOTIDE SEQUENCE [LARGE SCALE GENOMIC DNA]</scope>
    <source>
        <strain evidence="13">DSM 7057</strain>
    </source>
</reference>
<feature type="transmembrane region" description="Helical" evidence="11">
    <location>
        <begin position="94"/>
        <end position="115"/>
    </location>
</feature>
<keyword evidence="9" id="KW-0407">Ion channel</keyword>
<evidence type="ECO:0000313" key="13">
    <source>
        <dbReference type="Proteomes" id="UP000182680"/>
    </source>
</evidence>
<dbReference type="InterPro" id="IPR050368">
    <property type="entry name" value="ClC-type_chloride_channel"/>
</dbReference>
<evidence type="ECO:0000256" key="1">
    <source>
        <dbReference type="ARBA" id="ARBA00004141"/>
    </source>
</evidence>
<evidence type="ECO:0000256" key="9">
    <source>
        <dbReference type="ARBA" id="ARBA00023303"/>
    </source>
</evidence>
<name>A0AA94L1Q3_DESDE</name>
<keyword evidence="3 11" id="KW-0812">Transmembrane</keyword>
<feature type="transmembrane region" description="Helical" evidence="11">
    <location>
        <begin position="381"/>
        <end position="402"/>
    </location>
</feature>
<feature type="transmembrane region" description="Helical" evidence="11">
    <location>
        <begin position="341"/>
        <end position="361"/>
    </location>
</feature>
<accession>A0AA94L1Q3</accession>
<evidence type="ECO:0000256" key="10">
    <source>
        <dbReference type="SAM" id="MobiDB-lite"/>
    </source>
</evidence>
<dbReference type="PANTHER" id="PTHR43427:SF6">
    <property type="entry name" value="CHLORIDE CHANNEL PROTEIN CLC-E"/>
    <property type="match status" value="1"/>
</dbReference>
<protein>
    <submittedName>
        <fullName evidence="12">H+/Cl-antiporter ClcA</fullName>
    </submittedName>
</protein>
<keyword evidence="6 11" id="KW-0472">Membrane</keyword>
<dbReference type="PANTHER" id="PTHR43427">
    <property type="entry name" value="CHLORIDE CHANNEL PROTEIN CLC-E"/>
    <property type="match status" value="1"/>
</dbReference>
<feature type="transmembrane region" description="Helical" evidence="11">
    <location>
        <begin position="471"/>
        <end position="489"/>
    </location>
</feature>
<keyword evidence="4 11" id="KW-1133">Transmembrane helix</keyword>
<dbReference type="InterPro" id="IPR014743">
    <property type="entry name" value="Cl-channel_core"/>
</dbReference>
<keyword evidence="8" id="KW-0868">Chloride</keyword>
<evidence type="ECO:0000256" key="5">
    <source>
        <dbReference type="ARBA" id="ARBA00023065"/>
    </source>
</evidence>
<evidence type="ECO:0000256" key="4">
    <source>
        <dbReference type="ARBA" id="ARBA00022989"/>
    </source>
</evidence>
<evidence type="ECO:0000256" key="11">
    <source>
        <dbReference type="SAM" id="Phobius"/>
    </source>
</evidence>
<organism evidence="12 13">
    <name type="scientific">Desulfovibrio desulfuricans</name>
    <dbReference type="NCBI Taxonomy" id="876"/>
    <lineage>
        <taxon>Bacteria</taxon>
        <taxon>Pseudomonadati</taxon>
        <taxon>Thermodesulfobacteriota</taxon>
        <taxon>Desulfovibrionia</taxon>
        <taxon>Desulfovibrionales</taxon>
        <taxon>Desulfovibrionaceae</taxon>
        <taxon>Desulfovibrio</taxon>
    </lineage>
</organism>
<feature type="transmembrane region" description="Helical" evidence="11">
    <location>
        <begin position="135"/>
        <end position="156"/>
    </location>
</feature>
<evidence type="ECO:0000256" key="6">
    <source>
        <dbReference type="ARBA" id="ARBA00023136"/>
    </source>
</evidence>
<evidence type="ECO:0000256" key="3">
    <source>
        <dbReference type="ARBA" id="ARBA00022692"/>
    </source>
</evidence>
<feature type="transmembrane region" description="Helical" evidence="11">
    <location>
        <begin position="309"/>
        <end position="329"/>
    </location>
</feature>
<dbReference type="Proteomes" id="UP000182680">
    <property type="component" value="Unassembled WGS sequence"/>
</dbReference>
<dbReference type="Pfam" id="PF00654">
    <property type="entry name" value="Voltage_CLC"/>
    <property type="match status" value="1"/>
</dbReference>
<evidence type="ECO:0000313" key="12">
    <source>
        <dbReference type="EMBL" id="SFW33573.1"/>
    </source>
</evidence>
<evidence type="ECO:0000256" key="8">
    <source>
        <dbReference type="ARBA" id="ARBA00023214"/>
    </source>
</evidence>